<organism evidence="2 3">
    <name type="scientific">Bacteroides pyogenes DSM 20611 = JCM 6294</name>
    <dbReference type="NCBI Taxonomy" id="1121100"/>
    <lineage>
        <taxon>Bacteria</taxon>
        <taxon>Pseudomonadati</taxon>
        <taxon>Bacteroidota</taxon>
        <taxon>Bacteroidia</taxon>
        <taxon>Bacteroidales</taxon>
        <taxon>Bacteroidaceae</taxon>
        <taxon>Bacteroides</taxon>
    </lineage>
</organism>
<evidence type="ECO:0000256" key="1">
    <source>
        <dbReference type="SAM" id="MobiDB-lite"/>
    </source>
</evidence>
<protein>
    <submittedName>
        <fullName evidence="2">Putative dihydropyrimidine dehydrogenase</fullName>
    </submittedName>
</protein>
<dbReference type="EMBL" id="BAIR01000023">
    <property type="protein sequence ID" value="GAE19482.1"/>
    <property type="molecule type" value="Genomic_DNA"/>
</dbReference>
<evidence type="ECO:0000313" key="2">
    <source>
        <dbReference type="EMBL" id="GAE19482.1"/>
    </source>
</evidence>
<dbReference type="AlphaFoldDB" id="W4PI92"/>
<comment type="caution">
    <text evidence="2">The sequence shown here is derived from an EMBL/GenBank/DDBJ whole genome shotgun (WGS) entry which is preliminary data.</text>
</comment>
<feature type="compositionally biased region" description="Low complexity" evidence="1">
    <location>
        <begin position="43"/>
        <end position="63"/>
    </location>
</feature>
<reference evidence="3" key="1">
    <citation type="journal article" date="2014" name="Genome">
        <title>Draft Genome Sequences of Three Strains of Bacteroides pyogenes Isolated from a Cat and Swine.</title>
        <authorList>
            <person name="Sakamoto M."/>
            <person name="Oshima K."/>
            <person name="Suda W."/>
            <person name="Kitamura K."/>
            <person name="Iida T."/>
            <person name="Hattori M."/>
            <person name="Ohkuma M."/>
        </authorList>
    </citation>
    <scope>NUCLEOTIDE SEQUENCE [LARGE SCALE GENOMIC DNA]</scope>
    <source>
        <strain evidence="3">JCM 6294</strain>
    </source>
</reference>
<feature type="region of interest" description="Disordered" evidence="1">
    <location>
        <begin position="35"/>
        <end position="63"/>
    </location>
</feature>
<sequence length="63" mass="7094">MSSMNRQLTYLQQLNHRHRLLVVFFEDAELKAYISRPPQARKSTTATSLPRSSSSKSGSSCPP</sequence>
<name>W4PI92_9BACE</name>
<accession>W4PI92</accession>
<evidence type="ECO:0000313" key="3">
    <source>
        <dbReference type="Proteomes" id="UP000018842"/>
    </source>
</evidence>
<dbReference type="Proteomes" id="UP000018842">
    <property type="component" value="Unassembled WGS sequence"/>
</dbReference>
<dbReference type="eggNOG" id="COG1721">
    <property type="taxonomic scope" value="Bacteria"/>
</dbReference>
<gene>
    <name evidence="2" type="ORF">JCM6294_2535</name>
</gene>
<proteinExistence type="predicted"/>